<protein>
    <submittedName>
        <fullName evidence="2">dTDP-6-deoxy-3,4-keto-hexulose isomerase</fullName>
    </submittedName>
</protein>
<dbReference type="InterPro" id="IPR014710">
    <property type="entry name" value="RmlC-like_jellyroll"/>
</dbReference>
<keyword evidence="3" id="KW-1185">Reference proteome</keyword>
<dbReference type="SUPFAM" id="SSF51182">
    <property type="entry name" value="RmlC-like cupins"/>
    <property type="match status" value="1"/>
</dbReference>
<dbReference type="EMBL" id="CP012643">
    <property type="protein sequence ID" value="ALI99745.1"/>
    <property type="molecule type" value="Genomic_DNA"/>
</dbReference>
<name>A0A0P0CT62_9BACT</name>
<organism evidence="2 3">
    <name type="scientific">Rufibacter tibetensis</name>
    <dbReference type="NCBI Taxonomy" id="512763"/>
    <lineage>
        <taxon>Bacteria</taxon>
        <taxon>Pseudomonadati</taxon>
        <taxon>Bacteroidota</taxon>
        <taxon>Cytophagia</taxon>
        <taxon>Cytophagales</taxon>
        <taxon>Hymenobacteraceae</taxon>
        <taxon>Rufibacter</taxon>
    </lineage>
</organism>
<proteinExistence type="predicted"/>
<evidence type="ECO:0000313" key="3">
    <source>
        <dbReference type="Proteomes" id="UP000061382"/>
    </source>
</evidence>
<dbReference type="PATRIC" id="fig|512763.3.peg.2885"/>
<dbReference type="Pfam" id="PF05523">
    <property type="entry name" value="FdtA"/>
    <property type="match status" value="1"/>
</dbReference>
<evidence type="ECO:0000313" key="2">
    <source>
        <dbReference type="EMBL" id="ALI99745.1"/>
    </source>
</evidence>
<dbReference type="KEGG" id="rti:DC20_13150"/>
<keyword evidence="2" id="KW-0413">Isomerase</keyword>
<dbReference type="STRING" id="512763.DC20_13150"/>
<sequence>MNKPYIIEFPAIGSSEIGYISVAENSDLLPFEVKRVFWTYGTPESIVRGRHAHYQTQQVILAVNGRILVTTEQADGPVEVFVLERPNLGLYVPPNVWHTMQYSNAAVQMVLASTSYSEEDYIRDHSEFRSVWK</sequence>
<accession>A0A0P0CT62</accession>
<reference evidence="2 3" key="1">
    <citation type="submission" date="2015-08" db="EMBL/GenBank/DDBJ databases">
        <title>Complete genome sequence of Rufibacter tibetensis strain 1351t, a radiation-resistant bacterium from tibet plateau.</title>
        <authorList>
            <person name="Dai J."/>
        </authorList>
    </citation>
    <scope>NUCLEOTIDE SEQUENCE [LARGE SCALE GENOMIC DNA]</scope>
    <source>
        <strain evidence="2 3">1351</strain>
    </source>
</reference>
<dbReference type="GO" id="GO:0016853">
    <property type="term" value="F:isomerase activity"/>
    <property type="evidence" value="ECO:0007669"/>
    <property type="project" value="UniProtKB-KW"/>
</dbReference>
<dbReference type="Gene3D" id="2.60.120.10">
    <property type="entry name" value="Jelly Rolls"/>
    <property type="match status" value="1"/>
</dbReference>
<dbReference type="InterPro" id="IPR008894">
    <property type="entry name" value="QdtA_cupin_dom"/>
</dbReference>
<feature type="domain" description="Sugar 3,4-ketoisomerase QdtA cupin" evidence="1">
    <location>
        <begin position="5"/>
        <end position="131"/>
    </location>
</feature>
<dbReference type="CDD" id="cd20292">
    <property type="entry name" value="cupin_QdtA-like"/>
    <property type="match status" value="1"/>
</dbReference>
<dbReference type="RefSeq" id="WP_062544250.1">
    <property type="nucleotide sequence ID" value="NZ_CP012643.1"/>
</dbReference>
<evidence type="ECO:0000259" key="1">
    <source>
        <dbReference type="Pfam" id="PF05523"/>
    </source>
</evidence>
<gene>
    <name evidence="2" type="ORF">DC20_13150</name>
</gene>
<dbReference type="Proteomes" id="UP000061382">
    <property type="component" value="Chromosome"/>
</dbReference>
<dbReference type="InterPro" id="IPR011051">
    <property type="entry name" value="RmlC_Cupin_sf"/>
</dbReference>
<dbReference type="AlphaFoldDB" id="A0A0P0CT62"/>